<dbReference type="EMBL" id="QOHO01000096">
    <property type="protein sequence ID" value="RFZ76278.1"/>
    <property type="molecule type" value="Genomic_DNA"/>
</dbReference>
<evidence type="ECO:0000313" key="5">
    <source>
        <dbReference type="Proteomes" id="UP001419084"/>
    </source>
</evidence>
<dbReference type="EMBL" id="BRPJ01000060">
    <property type="protein sequence ID" value="GLB31209.1"/>
    <property type="molecule type" value="Genomic_DNA"/>
</dbReference>
<dbReference type="AlphaFoldDB" id="A0A3E2N5K5"/>
<dbReference type="PANTHER" id="PTHR30303:SF4">
    <property type="entry name" value="HYDROGENASE EXPRESSION_FORMATION PROTEIN HYPE"/>
    <property type="match status" value="1"/>
</dbReference>
<gene>
    <name evidence="3" type="ORF">DS742_24660</name>
    <name evidence="2" type="ORF">LAD12857_31320</name>
</gene>
<dbReference type="PANTHER" id="PTHR30303">
    <property type="entry name" value="HYDROGENASE ISOENZYMES FORMATION PROTEIN HYPE"/>
    <property type="match status" value="1"/>
</dbReference>
<evidence type="ECO:0000313" key="2">
    <source>
        <dbReference type="EMBL" id="GLB31209.1"/>
    </source>
</evidence>
<dbReference type="Pfam" id="PF02769">
    <property type="entry name" value="AIRS_C"/>
    <property type="match status" value="1"/>
</dbReference>
<reference evidence="3 4" key="1">
    <citation type="submission" date="2018-07" db="EMBL/GenBank/DDBJ databases">
        <title>New species, Clostridium PI-S10-A1B.</title>
        <authorList>
            <person name="Krishna G."/>
            <person name="Summeta K."/>
            <person name="Shikha S."/>
            <person name="Prabhu P.B."/>
            <person name="Suresh K."/>
        </authorList>
    </citation>
    <scope>NUCLEOTIDE SEQUENCE [LARGE SCALE GENOMIC DNA]</scope>
    <source>
        <strain evidence="3 4">PI-S10-A1B</strain>
    </source>
</reference>
<sequence>MRRIERENTGTVRPGQDLVTAGFAGLAGTVKIVREREGELHQWFSSQYIDRILNGGFLLPVKEPEFFKNLGATEWEPALEGGILKALWDLSGAYMTGIRFDLRKIPVRQETIEVCERYDLNPYRLFSDGCFVLAADNGGDLVSALKEHGLEAAVIGKVTGGIKRIIVHEDGIGYLDRPSEDELYKVLSKKVNWR</sequence>
<dbReference type="RefSeq" id="WP_117419590.1">
    <property type="nucleotide sequence ID" value="NZ_BRPJ01000060.1"/>
</dbReference>
<dbReference type="Gene3D" id="3.90.650.10">
    <property type="entry name" value="PurM-like C-terminal domain"/>
    <property type="match status" value="1"/>
</dbReference>
<dbReference type="InterPro" id="IPR010918">
    <property type="entry name" value="PurM-like_C_dom"/>
</dbReference>
<dbReference type="Proteomes" id="UP000260680">
    <property type="component" value="Unassembled WGS sequence"/>
</dbReference>
<feature type="domain" description="PurM-like C-terminal" evidence="1">
    <location>
        <begin position="80"/>
        <end position="161"/>
    </location>
</feature>
<protein>
    <submittedName>
        <fullName evidence="3">AIR synthase</fullName>
    </submittedName>
</protein>
<dbReference type="SUPFAM" id="SSF56042">
    <property type="entry name" value="PurM C-terminal domain-like"/>
    <property type="match status" value="1"/>
</dbReference>
<proteinExistence type="predicted"/>
<reference evidence="2 5" key="2">
    <citation type="journal article" date="2024" name="Int. J. Syst. Evol. Microbiol.">
        <title>Lacrimispora brassicae sp. nov. isolated from fermented cabbage, and proposal of Clostridium indicum Gundawar et al. 2019 and Clostridium methoxybenzovorans Mechichi et al. 1999 as heterotypic synonyms of Lacrimispora amygdalina (Parshina et al. 2003) Haas and Blanchard 2020 and Lacrimispora indolis (McClung and McCoy 1957) Haas and Blanchard 2020, respectively.</title>
        <authorList>
            <person name="Kobayashi H."/>
            <person name="Tanizawa Y."/>
            <person name="Sakamoto M."/>
            <person name="Ohkuma M."/>
            <person name="Tohno M."/>
        </authorList>
    </citation>
    <scope>NUCLEOTIDE SEQUENCE [LARGE SCALE GENOMIC DNA]</scope>
    <source>
        <strain evidence="2 5">DSM 12857</strain>
    </source>
</reference>
<organism evidence="3 4">
    <name type="scientific">Lacrimispora amygdalina</name>
    <dbReference type="NCBI Taxonomy" id="253257"/>
    <lineage>
        <taxon>Bacteria</taxon>
        <taxon>Bacillati</taxon>
        <taxon>Bacillota</taxon>
        <taxon>Clostridia</taxon>
        <taxon>Lachnospirales</taxon>
        <taxon>Lachnospiraceae</taxon>
        <taxon>Lacrimispora</taxon>
    </lineage>
</organism>
<evidence type="ECO:0000259" key="1">
    <source>
        <dbReference type="Pfam" id="PF02769"/>
    </source>
</evidence>
<dbReference type="GO" id="GO:0051604">
    <property type="term" value="P:protein maturation"/>
    <property type="evidence" value="ECO:0007669"/>
    <property type="project" value="TreeGrafter"/>
</dbReference>
<dbReference type="InterPro" id="IPR011854">
    <property type="entry name" value="HypE"/>
</dbReference>
<name>A0A3E2N5K5_9FIRM</name>
<dbReference type="OrthoDB" id="153904at2"/>
<accession>A0A3E2N5K5</accession>
<dbReference type="Proteomes" id="UP001419084">
    <property type="component" value="Unassembled WGS sequence"/>
</dbReference>
<dbReference type="InterPro" id="IPR036676">
    <property type="entry name" value="PurM-like_C_sf"/>
</dbReference>
<comment type="caution">
    <text evidence="3">The sequence shown here is derived from an EMBL/GenBank/DDBJ whole genome shotgun (WGS) entry which is preliminary data.</text>
</comment>
<evidence type="ECO:0000313" key="4">
    <source>
        <dbReference type="Proteomes" id="UP000260680"/>
    </source>
</evidence>
<evidence type="ECO:0000313" key="3">
    <source>
        <dbReference type="EMBL" id="RFZ76278.1"/>
    </source>
</evidence>
<keyword evidence="5" id="KW-1185">Reference proteome</keyword>